<feature type="compositionally biased region" description="Low complexity" evidence="18">
    <location>
        <begin position="714"/>
        <end position="737"/>
    </location>
</feature>
<dbReference type="GO" id="GO:0141016">
    <property type="term" value="F:G/T mismatch-specific thymine-DNA glycosylase activity"/>
    <property type="evidence" value="ECO:0007669"/>
    <property type="project" value="UniProtKB-EC"/>
</dbReference>
<evidence type="ECO:0000256" key="11">
    <source>
        <dbReference type="ARBA" id="ARBA00023242"/>
    </source>
</evidence>
<keyword evidence="11" id="KW-0539">Nucleus</keyword>
<evidence type="ECO:0000256" key="10">
    <source>
        <dbReference type="ARBA" id="ARBA00023204"/>
    </source>
</evidence>
<feature type="region of interest" description="Disordered" evidence="18">
    <location>
        <begin position="80"/>
        <end position="102"/>
    </location>
</feature>
<keyword evidence="10" id="KW-0234">DNA repair</keyword>
<dbReference type="SUPFAM" id="SSF52141">
    <property type="entry name" value="Uracil-DNA glycosylase-like"/>
    <property type="match status" value="1"/>
</dbReference>
<feature type="compositionally biased region" description="Gly residues" evidence="18">
    <location>
        <begin position="191"/>
        <end position="201"/>
    </location>
</feature>
<evidence type="ECO:0000256" key="13">
    <source>
        <dbReference type="ARBA" id="ARBA00061261"/>
    </source>
</evidence>
<name>A0AAN8WHF8_HALRR</name>
<dbReference type="Gene3D" id="3.40.470.10">
    <property type="entry name" value="Uracil-DNA glycosylase-like domain"/>
    <property type="match status" value="1"/>
</dbReference>
<dbReference type="GO" id="GO:0006285">
    <property type="term" value="P:base-excision repair, AP site formation"/>
    <property type="evidence" value="ECO:0007669"/>
    <property type="project" value="InterPro"/>
</dbReference>
<dbReference type="PANTHER" id="PTHR12159">
    <property type="entry name" value="G/T AND G/U MISMATCH-SPECIFIC DNA GLYCOSYLASE"/>
    <property type="match status" value="1"/>
</dbReference>
<comment type="caution">
    <text evidence="20">The sequence shown here is derived from an EMBL/GenBank/DDBJ whole genome shotgun (WGS) entry which is preliminary data.</text>
</comment>
<gene>
    <name evidence="20" type="ORF">SK128_028570</name>
</gene>
<dbReference type="GO" id="GO:0040029">
    <property type="term" value="P:epigenetic regulation of gene expression"/>
    <property type="evidence" value="ECO:0007669"/>
    <property type="project" value="UniProtKB-ARBA"/>
</dbReference>
<sequence length="1310" mass="141803">GGMSPAEGPTPPAPPPPPPQQPQTDGYWNMHLEVLRSAYSSSSSPSSSIGCPLKLKGEGKDWYDSESMDTGLGQAVKPEQDPYAPYSHMHHHHPMTPESMHGASLNGPHNGPHMGYPPLQQNQHQQHYQGYQSHPGMGDMSPMSPNYQGHSRPPHPQQHMNQHMGPQHMGQYPDQQQMGLSHHGQYPGQMGHMGQGMPGQGHHGHDGPTGREGDPYSFVDEYSGPPPRPVEEILGQTQPKRRGRKPKHIKLMENGSMLGYGDGLGCSATTGRGYETPESHFQSGDPLAIAAAQAAHEAKKRKWKQLGPDGKPLIAQIKPRKKVDRFDGISEEDVAKKTLPDHLAPNLDIVIISKFPFQIGINPGLFAAYKGHHYAGPGNHFWKCLYLSGLIPEPLTSEDDFRLLEHGIGFTNIVARTTRGSTDLTRKEIKEGGQILLTKLQRYQPRIAVFNGKGIYEIFSGKKEFTFGRQPEKIEGTRTHVWVMPSSSARCAQLPRALDKVPFYTALRKFRDFLKGTLEELNEEEITFVNAKAKNYKQEPCEKMEIGCEGQPGEMCPPQDLCAPRDMCVPREYPAPPHDHRDSPMPMVGDDMLIIKEEPDMATKLGDDMDDDDLTKEMPRTLYNLNGMTREQLEGMDCPTIPIRKKRGRPKKTPDDPNAPPRPRPRPQNFDPLMCNGEEPIKKKRGRPKKVLEDGTIPPPKKPGRKPKALKEMLLAQQQQQAHLHQPHQPHQTLPHHPQAHHMQQHLSQQQQLSQQTALGQQASLSQQPSIPQPVGMSHMNGMMSPRGFSPNPGAQTFSPQYGGHTPVHGGGSLTPNHNTGNQTPSHTAAMVQRGPTPQQFGQSPGYSPGPVNNHPPQRSTPYNPQDDTPTDLKVDEEHHLGLSSPPASPLMAQPDFEPPSSMPEGDMSIGASDTQSSAALTPNHPHQEDGKASVPISSRDQPQLTPTMPGQFSNPTTPADGSSYQNYPSYPSNASHSPSIVKPTVHPGQSPTVPNKGDVASKSLSGLESLVDQIPSLNEHETSSQHSAHSNSAPCSNPTTPGPPTGSAPFSPGHVPPTSSSYPSYPGGSSSGGSAYPTSHYGSPQSSHPYSPHYSSNSTNLSTNFSVSSLANSSITGSTTMSYSSAYDLGSPQASTSSFSVSSLTSSAPVPSPSMYSQSYSPAPPPSAPGPPPHSSYPDIMSPSMLTATPPMGSSFMGSPSLMSSPSPMSSSMGGSSMGPMGALHSSMGMTSSQLPYPYSQYGDTTPGYPPPGHSTFPYPPTAPGFHVPSPRFPYPSPYANSPYSQGYSQNAMLERIKQTSMGMGFGGF</sequence>
<comment type="similarity">
    <text evidence="13">Belongs to the uracil-DNA glycosylase (UDG) superfamily. TDG/mug family.</text>
</comment>
<dbReference type="EC" id="3.2.2.29" evidence="15"/>
<evidence type="ECO:0000256" key="1">
    <source>
        <dbReference type="ARBA" id="ARBA00004123"/>
    </source>
</evidence>
<feature type="compositionally biased region" description="Basic and acidic residues" evidence="18">
    <location>
        <begin position="203"/>
        <end position="214"/>
    </location>
</feature>
<dbReference type="PRINTS" id="PR00929">
    <property type="entry name" value="ATHOOK"/>
</dbReference>
<evidence type="ECO:0000313" key="20">
    <source>
        <dbReference type="EMBL" id="KAK7066237.1"/>
    </source>
</evidence>
<accession>A0AAN8WHF8</accession>
<dbReference type="InterPro" id="IPR015637">
    <property type="entry name" value="MUG/TDG"/>
</dbReference>
<feature type="domain" description="Uracil-DNA glycosylase-like" evidence="19">
    <location>
        <begin position="359"/>
        <end position="493"/>
    </location>
</feature>
<evidence type="ECO:0000256" key="5">
    <source>
        <dbReference type="ARBA" id="ARBA00022843"/>
    </source>
</evidence>
<dbReference type="GO" id="GO:0003677">
    <property type="term" value="F:DNA binding"/>
    <property type="evidence" value="ECO:0007669"/>
    <property type="project" value="InterPro"/>
</dbReference>
<evidence type="ECO:0000256" key="6">
    <source>
        <dbReference type="ARBA" id="ARBA00022853"/>
    </source>
</evidence>
<keyword evidence="5" id="KW-0832">Ubl conjugation</keyword>
<feature type="compositionally biased region" description="Pro residues" evidence="18">
    <location>
        <begin position="8"/>
        <end position="21"/>
    </location>
</feature>
<evidence type="ECO:0000256" key="3">
    <source>
        <dbReference type="ARBA" id="ARBA00022763"/>
    </source>
</evidence>
<keyword evidence="8" id="KW-0010">Activator</keyword>
<feature type="compositionally biased region" description="Low complexity" evidence="18">
    <location>
        <begin position="745"/>
        <end position="768"/>
    </location>
</feature>
<evidence type="ECO:0000259" key="19">
    <source>
        <dbReference type="Pfam" id="PF03167"/>
    </source>
</evidence>
<keyword evidence="21" id="KW-1185">Reference proteome</keyword>
<feature type="region of interest" description="Disordered" evidence="18">
    <location>
        <begin position="146"/>
        <end position="168"/>
    </location>
</feature>
<evidence type="ECO:0000256" key="4">
    <source>
        <dbReference type="ARBA" id="ARBA00022801"/>
    </source>
</evidence>
<evidence type="ECO:0000256" key="16">
    <source>
        <dbReference type="ARBA" id="ARBA00071248"/>
    </source>
</evidence>
<feature type="compositionally biased region" description="Polar residues" evidence="18">
    <location>
        <begin position="855"/>
        <end position="868"/>
    </location>
</feature>
<dbReference type="InterPro" id="IPR036895">
    <property type="entry name" value="Uracil-DNA_glycosylase-like_sf"/>
</dbReference>
<evidence type="ECO:0000256" key="8">
    <source>
        <dbReference type="ARBA" id="ARBA00023159"/>
    </source>
</evidence>
<feature type="compositionally biased region" description="Polar residues" evidence="18">
    <location>
        <begin position="912"/>
        <end position="921"/>
    </location>
</feature>
<dbReference type="GO" id="GO:0032183">
    <property type="term" value="F:SUMO binding"/>
    <property type="evidence" value="ECO:0007669"/>
    <property type="project" value="UniProtKB-ARBA"/>
</dbReference>
<evidence type="ECO:0000256" key="2">
    <source>
        <dbReference type="ARBA" id="ARBA00022499"/>
    </source>
</evidence>
<feature type="region of interest" description="Disordered" evidence="18">
    <location>
        <begin position="1135"/>
        <end position="1218"/>
    </location>
</feature>
<keyword evidence="3" id="KW-0227">DNA damage</keyword>
<evidence type="ECO:0000256" key="14">
    <source>
        <dbReference type="ARBA" id="ARBA00064519"/>
    </source>
</evidence>
<dbReference type="GO" id="GO:0005654">
    <property type="term" value="C:nucleoplasm"/>
    <property type="evidence" value="ECO:0007669"/>
    <property type="project" value="UniProtKB-ARBA"/>
</dbReference>
<comment type="subunit">
    <text evidence="14">Homodimer. Interacts with AICDA and GADD45A.</text>
</comment>
<evidence type="ECO:0000256" key="7">
    <source>
        <dbReference type="ARBA" id="ARBA00023015"/>
    </source>
</evidence>
<feature type="non-terminal residue" evidence="20">
    <location>
        <position position="1"/>
    </location>
</feature>
<evidence type="ECO:0000256" key="18">
    <source>
        <dbReference type="SAM" id="MobiDB-lite"/>
    </source>
</evidence>
<dbReference type="EMBL" id="JAXCGZ010019308">
    <property type="protein sequence ID" value="KAK7066237.1"/>
    <property type="molecule type" value="Genomic_DNA"/>
</dbReference>
<dbReference type="CDD" id="cd10028">
    <property type="entry name" value="UDG-F2_TDG_MUG"/>
    <property type="match status" value="1"/>
</dbReference>
<feature type="region of interest" description="Disordered" evidence="18">
    <location>
        <begin position="1"/>
        <end position="27"/>
    </location>
</feature>
<reference evidence="20 21" key="1">
    <citation type="submission" date="2023-11" db="EMBL/GenBank/DDBJ databases">
        <title>Halocaridina rubra genome assembly.</title>
        <authorList>
            <person name="Smith C."/>
        </authorList>
    </citation>
    <scope>NUCLEOTIDE SEQUENCE [LARGE SCALE GENOMIC DNA]</scope>
    <source>
        <strain evidence="20">EP-1</strain>
        <tissue evidence="20">Whole</tissue>
    </source>
</reference>
<dbReference type="InterPro" id="IPR017956">
    <property type="entry name" value="AT_hook_DNA-bd_motif"/>
</dbReference>
<feature type="compositionally biased region" description="Polar residues" evidence="18">
    <location>
        <begin position="936"/>
        <end position="961"/>
    </location>
</feature>
<evidence type="ECO:0000256" key="15">
    <source>
        <dbReference type="ARBA" id="ARBA00066769"/>
    </source>
</evidence>
<feature type="compositionally biased region" description="Low complexity" evidence="18">
    <location>
        <begin position="1048"/>
        <end position="1099"/>
    </location>
</feature>
<comment type="subcellular location">
    <subcellularLocation>
        <location evidence="1">Nucleus</location>
    </subcellularLocation>
</comment>
<feature type="compositionally biased region" description="Pro residues" evidence="18">
    <location>
        <begin position="1163"/>
        <end position="1176"/>
    </location>
</feature>
<dbReference type="InterPro" id="IPR005122">
    <property type="entry name" value="Uracil-DNA_glycosylase-like"/>
</dbReference>
<protein>
    <recommendedName>
        <fullName evidence="16">G/T mismatch-specific thymine DNA glycosylase</fullName>
        <ecNumber evidence="15">3.2.2.29</ecNumber>
    </recommendedName>
    <alternativeName>
        <fullName evidence="17">Thymine-DNA glycosylase</fullName>
    </alternativeName>
</protein>
<keyword evidence="9" id="KW-0804">Transcription</keyword>
<keyword evidence="4" id="KW-0378">Hydrolase</keyword>
<dbReference type="Proteomes" id="UP001381693">
    <property type="component" value="Unassembled WGS sequence"/>
</dbReference>
<feature type="compositionally biased region" description="Polar residues" evidence="18">
    <location>
        <begin position="814"/>
        <end position="827"/>
    </location>
</feature>
<evidence type="ECO:0000256" key="9">
    <source>
        <dbReference type="ARBA" id="ARBA00023163"/>
    </source>
</evidence>
<evidence type="ECO:0000256" key="12">
    <source>
        <dbReference type="ARBA" id="ARBA00052915"/>
    </source>
</evidence>
<comment type="catalytic activity">
    <reaction evidence="12">
        <text>Hydrolyzes mismatched double-stranded DNA and polynucleotides, releasing free thymine.</text>
        <dbReference type="EC" id="3.2.2.29"/>
    </reaction>
</comment>
<evidence type="ECO:0000256" key="17">
    <source>
        <dbReference type="ARBA" id="ARBA00083221"/>
    </source>
</evidence>
<dbReference type="Pfam" id="PF03167">
    <property type="entry name" value="UDG"/>
    <property type="match status" value="1"/>
</dbReference>
<feature type="compositionally biased region" description="Basic and acidic residues" evidence="18">
    <location>
        <begin position="871"/>
        <end position="881"/>
    </location>
</feature>
<feature type="compositionally biased region" description="Polar residues" evidence="18">
    <location>
        <begin position="836"/>
        <end position="846"/>
    </location>
</feature>
<keyword evidence="7" id="KW-0805">Transcription regulation</keyword>
<feature type="compositionally biased region" description="Polar residues" evidence="18">
    <location>
        <begin position="1025"/>
        <end position="1034"/>
    </location>
</feature>
<feature type="region of interest" description="Disordered" evidence="18">
    <location>
        <begin position="631"/>
        <end position="1099"/>
    </location>
</feature>
<feature type="compositionally biased region" description="Low complexity" evidence="18">
    <location>
        <begin position="1191"/>
        <end position="1218"/>
    </location>
</feature>
<organism evidence="20 21">
    <name type="scientific">Halocaridina rubra</name>
    <name type="common">Hawaiian red shrimp</name>
    <dbReference type="NCBI Taxonomy" id="373956"/>
    <lineage>
        <taxon>Eukaryota</taxon>
        <taxon>Metazoa</taxon>
        <taxon>Ecdysozoa</taxon>
        <taxon>Arthropoda</taxon>
        <taxon>Crustacea</taxon>
        <taxon>Multicrustacea</taxon>
        <taxon>Malacostraca</taxon>
        <taxon>Eumalacostraca</taxon>
        <taxon>Eucarida</taxon>
        <taxon>Decapoda</taxon>
        <taxon>Pleocyemata</taxon>
        <taxon>Caridea</taxon>
        <taxon>Atyoidea</taxon>
        <taxon>Atyidae</taxon>
        <taxon>Halocaridina</taxon>
    </lineage>
</organism>
<feature type="compositionally biased region" description="Low complexity" evidence="18">
    <location>
        <begin position="963"/>
        <end position="976"/>
    </location>
</feature>
<feature type="compositionally biased region" description="Low complexity" evidence="18">
    <location>
        <begin position="1135"/>
        <end position="1162"/>
    </location>
</feature>
<dbReference type="SMART" id="SM00384">
    <property type="entry name" value="AT_hook"/>
    <property type="match status" value="3"/>
</dbReference>
<keyword evidence="2" id="KW-1017">Isopeptide bond</keyword>
<keyword evidence="6" id="KW-0156">Chromatin regulator</keyword>
<feature type="region of interest" description="Disordered" evidence="18">
    <location>
        <begin position="191"/>
        <end position="245"/>
    </location>
</feature>
<dbReference type="FunFam" id="3.40.470.10:FF:000002">
    <property type="entry name" value="G/T mismatch-specific thymine DNA glycosylase"/>
    <property type="match status" value="1"/>
</dbReference>
<proteinExistence type="inferred from homology"/>
<dbReference type="GO" id="GO:0004844">
    <property type="term" value="F:uracil DNA N-glycosylase activity"/>
    <property type="evidence" value="ECO:0007669"/>
    <property type="project" value="TreeGrafter"/>
</dbReference>
<evidence type="ECO:0000313" key="21">
    <source>
        <dbReference type="Proteomes" id="UP001381693"/>
    </source>
</evidence>
<dbReference type="PANTHER" id="PTHR12159:SF9">
    <property type="entry name" value="G_T MISMATCH-SPECIFIC THYMINE DNA GLYCOSYLASE"/>
    <property type="match status" value="1"/>
</dbReference>